<protein>
    <recommendedName>
        <fullName evidence="3">Transposase</fullName>
    </recommendedName>
</protein>
<keyword evidence="2" id="KW-1185">Reference proteome</keyword>
<reference evidence="1 2" key="1">
    <citation type="journal article" date="2019" name="Anaerobe">
        <title>Brachyspira catarrhinii sp. nov., an anaerobic intestinal spirochaete isolated from vervet monkeys may have been misidentified as Brachyspira aalborgi in previous studies.</title>
        <authorList>
            <person name="Phillips N.D."/>
            <person name="La T."/>
            <person name="Hampson D.J."/>
        </authorList>
    </citation>
    <scope>NUCLEOTIDE SEQUENCE [LARGE SCALE GENOMIC DNA]</scope>
    <source>
        <strain evidence="1 2">Z12</strain>
    </source>
</reference>
<dbReference type="Proteomes" id="UP000310168">
    <property type="component" value="Unassembled WGS sequence"/>
</dbReference>
<comment type="caution">
    <text evidence="1">The sequence shown here is derived from an EMBL/GenBank/DDBJ whole genome shotgun (WGS) entry which is preliminary data.</text>
</comment>
<evidence type="ECO:0000313" key="2">
    <source>
        <dbReference type="Proteomes" id="UP000310168"/>
    </source>
</evidence>
<dbReference type="EMBL" id="SJDU01000519">
    <property type="protein sequence ID" value="TKZ27420.1"/>
    <property type="molecule type" value="Genomic_DNA"/>
</dbReference>
<evidence type="ECO:0000313" key="1">
    <source>
        <dbReference type="EMBL" id="TKZ27420.1"/>
    </source>
</evidence>
<feature type="non-terminal residue" evidence="1">
    <location>
        <position position="106"/>
    </location>
</feature>
<sequence>MKKMKFALLLGDKPCRSLEDVIENFNAEDIIKNFDNGVLLRWFKTYDLDELYNKAISIDKDSVTKLNDLLDLFFDDTAKKEELLNKYKKEEREKIIHQEEARKNYK</sequence>
<accession>A0ABY2TPM6</accession>
<dbReference type="RefSeq" id="WP_137999307.1">
    <property type="nucleotide sequence ID" value="NZ_SJDU01000519.1"/>
</dbReference>
<gene>
    <name evidence="1" type="ORF">EZH24_12010</name>
</gene>
<organism evidence="1 2">
    <name type="scientific">Brachyspira catarrhinii</name>
    <dbReference type="NCBI Taxonomy" id="2528966"/>
    <lineage>
        <taxon>Bacteria</taxon>
        <taxon>Pseudomonadati</taxon>
        <taxon>Spirochaetota</taxon>
        <taxon>Spirochaetia</taxon>
        <taxon>Brachyspirales</taxon>
        <taxon>Brachyspiraceae</taxon>
        <taxon>Brachyspira</taxon>
    </lineage>
</organism>
<name>A0ABY2TPM6_9SPIR</name>
<proteinExistence type="predicted"/>
<evidence type="ECO:0008006" key="3">
    <source>
        <dbReference type="Google" id="ProtNLM"/>
    </source>
</evidence>